<dbReference type="PANTHER" id="PTHR39639">
    <property type="entry name" value="CHROMOSOME 16, WHOLE GENOME SHOTGUN SEQUENCE"/>
    <property type="match status" value="1"/>
</dbReference>
<organism evidence="2">
    <name type="scientific">Escherichia coli</name>
    <dbReference type="NCBI Taxonomy" id="562"/>
    <lineage>
        <taxon>Bacteria</taxon>
        <taxon>Pseudomonadati</taxon>
        <taxon>Pseudomonadota</taxon>
        <taxon>Gammaproteobacteria</taxon>
        <taxon>Enterobacterales</taxon>
        <taxon>Enterobacteriaceae</taxon>
        <taxon>Escherichia</taxon>
    </lineage>
</organism>
<comment type="caution">
    <text evidence="2">The sequence shown here is derived from an EMBL/GenBank/DDBJ whole genome shotgun (WGS) entry which is preliminary data.</text>
</comment>
<dbReference type="Pfam" id="PF03235">
    <property type="entry name" value="GmrSD_N"/>
    <property type="match status" value="1"/>
</dbReference>
<proteinExistence type="predicted"/>
<sequence>MTTLKELKEELAQIQDEHAKNRKKAEIAALTASADNEIRLAQRNIGYNVREWTVEVIIQKYGDNIENDKNELFIPDYQRDYKWDTKTASRFIESILLDFPIPYLYIADVFNEDPELDGRVEIIDGSQRIRSIYYFWNDQFELKDLKELKSLEGFKFSDLLASRQRRFLRASLRFIELKGDVEEQHRRDLFERINSGVKRLEAMEVRHGSDAATSMFYKDVVTPCSTNSLFSQLAPLSDRKRSNGDHRELVLRFFAYLNDLENYKGFVRPFIDNYLNEQAAAVTTQQDVDNFKHDFEMMLAFVATHFPIGFKKTATSKTTPRARYEAIAVGTALALKTNPQLQSPAVPVGEWLFEEEFETLVTADSANNTSQLKNRIFYVKNKLLGI</sequence>
<feature type="domain" description="GmrSD restriction endonucleases N-terminal" evidence="1">
    <location>
        <begin position="66"/>
        <end position="206"/>
    </location>
</feature>
<reference evidence="2" key="1">
    <citation type="journal article" date="2018" name="Genome Biol.">
        <title>SKESA: strategic k-mer extension for scrupulous assemblies.</title>
        <authorList>
            <person name="Souvorov A."/>
            <person name="Agarwala R."/>
            <person name="Lipman D.J."/>
        </authorList>
    </citation>
    <scope>NUCLEOTIDE SEQUENCE [LARGE SCALE GENOMIC DNA]</scope>
    <source>
        <strain evidence="2">EC00763</strain>
    </source>
</reference>
<dbReference type="PANTHER" id="PTHR39639:SF1">
    <property type="entry name" value="DUF262 DOMAIN-CONTAINING PROTEIN"/>
    <property type="match status" value="1"/>
</dbReference>
<accession>A0A5J9X567</accession>
<evidence type="ECO:0000313" key="2">
    <source>
        <dbReference type="EMBL" id="HAH4525527.1"/>
    </source>
</evidence>
<gene>
    <name evidence="2" type="ORF">GRC73_16160</name>
</gene>
<reference evidence="2" key="2">
    <citation type="submission" date="2019-12" db="EMBL/GenBank/DDBJ databases">
        <authorList>
            <consortium name="NCBI Pathogen Detection Project"/>
        </authorList>
    </citation>
    <scope>NUCLEOTIDE SEQUENCE</scope>
    <source>
        <strain evidence="2">EC00763</strain>
    </source>
</reference>
<protein>
    <submittedName>
        <fullName evidence="2">DUF262 domain-containing protein</fullName>
    </submittedName>
</protein>
<dbReference type="EMBL" id="DABBJX010000018">
    <property type="protein sequence ID" value="HAH4525527.1"/>
    <property type="molecule type" value="Genomic_DNA"/>
</dbReference>
<evidence type="ECO:0000259" key="1">
    <source>
        <dbReference type="Pfam" id="PF03235"/>
    </source>
</evidence>
<name>A0A5J9X567_ECOLX</name>
<dbReference type="AlphaFoldDB" id="A0A5J9X567"/>
<dbReference type="InterPro" id="IPR004919">
    <property type="entry name" value="GmrSD_N"/>
</dbReference>
<dbReference type="RefSeq" id="WP_001564338.1">
    <property type="nucleotide sequence ID" value="NZ_BFHP01000003.1"/>
</dbReference>